<dbReference type="Proteomes" id="UP001148838">
    <property type="component" value="Unassembled WGS sequence"/>
</dbReference>
<gene>
    <name evidence="1" type="ORF">ANN_20951</name>
</gene>
<evidence type="ECO:0008006" key="3">
    <source>
        <dbReference type="Google" id="ProtNLM"/>
    </source>
</evidence>
<organism evidence="1 2">
    <name type="scientific">Periplaneta americana</name>
    <name type="common">American cockroach</name>
    <name type="synonym">Blatta americana</name>
    <dbReference type="NCBI Taxonomy" id="6978"/>
    <lineage>
        <taxon>Eukaryota</taxon>
        <taxon>Metazoa</taxon>
        <taxon>Ecdysozoa</taxon>
        <taxon>Arthropoda</taxon>
        <taxon>Hexapoda</taxon>
        <taxon>Insecta</taxon>
        <taxon>Pterygota</taxon>
        <taxon>Neoptera</taxon>
        <taxon>Polyneoptera</taxon>
        <taxon>Dictyoptera</taxon>
        <taxon>Blattodea</taxon>
        <taxon>Blattoidea</taxon>
        <taxon>Blattidae</taxon>
        <taxon>Blattinae</taxon>
        <taxon>Periplaneta</taxon>
    </lineage>
</organism>
<dbReference type="EMBL" id="JAJSOF020000029">
    <property type="protein sequence ID" value="KAJ4432332.1"/>
    <property type="molecule type" value="Genomic_DNA"/>
</dbReference>
<protein>
    <recommendedName>
        <fullName evidence="3">DUF4817 domain-containing protein</fullName>
    </recommendedName>
</protein>
<proteinExistence type="predicted"/>
<reference evidence="1 2" key="1">
    <citation type="journal article" date="2022" name="Allergy">
        <title>Genome assembly and annotation of Periplaneta americana reveal a comprehensive cockroach allergen profile.</title>
        <authorList>
            <person name="Wang L."/>
            <person name="Xiong Q."/>
            <person name="Saelim N."/>
            <person name="Wang L."/>
            <person name="Nong W."/>
            <person name="Wan A.T."/>
            <person name="Shi M."/>
            <person name="Liu X."/>
            <person name="Cao Q."/>
            <person name="Hui J.H.L."/>
            <person name="Sookrung N."/>
            <person name="Leung T.F."/>
            <person name="Tungtrongchitr A."/>
            <person name="Tsui S.K.W."/>
        </authorList>
    </citation>
    <scope>NUCLEOTIDE SEQUENCE [LARGE SCALE GENOMIC DNA]</scope>
    <source>
        <strain evidence="1">PWHHKU_190912</strain>
    </source>
</reference>
<accession>A0ABQ8SF60</accession>
<keyword evidence="2" id="KW-1185">Reference proteome</keyword>
<evidence type="ECO:0000313" key="2">
    <source>
        <dbReference type="Proteomes" id="UP001148838"/>
    </source>
</evidence>
<comment type="caution">
    <text evidence="1">The sequence shown here is derived from an EMBL/GenBank/DDBJ whole genome shotgun (WGS) entry which is preliminary data.</text>
</comment>
<name>A0ABQ8SF60_PERAM</name>
<sequence>MIQMATTNQQRVQCVLWYAKFESVKTVQREFRYQGRRHSLSGENQYFRVCAHLTIYEIAQGDYSRKVGSVVGIALAFCARGCGFDFAQVDDI</sequence>
<evidence type="ECO:0000313" key="1">
    <source>
        <dbReference type="EMBL" id="KAJ4432332.1"/>
    </source>
</evidence>